<reference evidence="7 8" key="1">
    <citation type="submission" date="2021-03" db="EMBL/GenBank/DDBJ databases">
        <title>Succinivibrio sp. nov. isolated from feces of cow.</title>
        <authorList>
            <person name="Choi J.-Y."/>
        </authorList>
    </citation>
    <scope>NUCLEOTIDE SEQUENCE [LARGE SCALE GENOMIC DNA]</scope>
    <source>
        <strain evidence="7 8">AGMB01872</strain>
    </source>
</reference>
<proteinExistence type="inferred from homology"/>
<gene>
    <name evidence="6 7" type="primary">rsmG</name>
    <name evidence="7" type="ORF">J5V48_07050</name>
</gene>
<keyword evidence="8" id="KW-1185">Reference proteome</keyword>
<comment type="caution">
    <text evidence="7">The sequence shown here is derived from an EMBL/GenBank/DDBJ whole genome shotgun (WGS) entry which is preliminary data.</text>
</comment>
<organism evidence="7 8">
    <name type="scientific">Succinivibrio faecicola</name>
    <dbReference type="NCBI Taxonomy" id="2820300"/>
    <lineage>
        <taxon>Bacteria</taxon>
        <taxon>Pseudomonadati</taxon>
        <taxon>Pseudomonadota</taxon>
        <taxon>Gammaproteobacteria</taxon>
        <taxon>Aeromonadales</taxon>
        <taxon>Succinivibrionaceae</taxon>
        <taxon>Succinivibrio</taxon>
    </lineage>
</organism>
<dbReference type="InterPro" id="IPR029063">
    <property type="entry name" value="SAM-dependent_MTases_sf"/>
</dbReference>
<protein>
    <recommendedName>
        <fullName evidence="6">Ribosomal RNA small subunit methyltransferase G</fullName>
        <ecNumber evidence="6">2.1.1.170</ecNumber>
    </recommendedName>
    <alternativeName>
        <fullName evidence="6">16S rRNA 7-methylguanosine methyltransferase</fullName>
        <shortName evidence="6">16S rRNA m7G methyltransferase</shortName>
    </alternativeName>
</protein>
<keyword evidence="1 6" id="KW-0963">Cytoplasm</keyword>
<feature type="binding site" evidence="6">
    <location>
        <position position="87"/>
    </location>
    <ligand>
        <name>S-adenosyl-L-methionine</name>
        <dbReference type="ChEBI" id="CHEBI:59789"/>
    </ligand>
</feature>
<name>A0ABS7DHT5_9GAMM</name>
<comment type="similarity">
    <text evidence="6">Belongs to the methyltransferase superfamily. RNA methyltransferase RsmG family.</text>
</comment>
<dbReference type="InterPro" id="IPR003682">
    <property type="entry name" value="rRNA_ssu_MeTfrase_G"/>
</dbReference>
<dbReference type="Pfam" id="PF02527">
    <property type="entry name" value="GidB"/>
    <property type="match status" value="1"/>
</dbReference>
<sequence>MHNDSDIGLQSNCFNKIKELLSKTSVEFNDEKVEKMASLVVMLKKWNKTYNLTAIDDADKMIVLHILDSAVVSPVIKNFKNNIADVGTGAGFPGLVLAILHPEKKFTLIDSIAKKLSFVRFAAVSLKLNNVEIINERCEKIKIEEKFDCILSRAFAPLDKIVNWCKDLIKDDGVFVAMKSHLEEKEINDVPSTVKIEKIIPLQVPTLDAVRNAVILKKVK</sequence>
<feature type="binding site" evidence="6">
    <location>
        <position position="92"/>
    </location>
    <ligand>
        <name>S-adenosyl-L-methionine</name>
        <dbReference type="ChEBI" id="CHEBI:59789"/>
    </ligand>
</feature>
<evidence type="ECO:0000256" key="4">
    <source>
        <dbReference type="ARBA" id="ARBA00022679"/>
    </source>
</evidence>
<evidence type="ECO:0000256" key="5">
    <source>
        <dbReference type="ARBA" id="ARBA00022691"/>
    </source>
</evidence>
<dbReference type="PANTHER" id="PTHR31760">
    <property type="entry name" value="S-ADENOSYL-L-METHIONINE-DEPENDENT METHYLTRANSFERASES SUPERFAMILY PROTEIN"/>
    <property type="match status" value="1"/>
</dbReference>
<evidence type="ECO:0000256" key="6">
    <source>
        <dbReference type="HAMAP-Rule" id="MF_00074"/>
    </source>
</evidence>
<keyword evidence="3 6" id="KW-0489">Methyltransferase</keyword>
<keyword evidence="5 6" id="KW-0949">S-adenosyl-L-methionine</keyword>
<keyword evidence="4 6" id="KW-0808">Transferase</keyword>
<dbReference type="EMBL" id="JAGFNY010000024">
    <property type="protein sequence ID" value="MBW7570647.1"/>
    <property type="molecule type" value="Genomic_DNA"/>
</dbReference>
<dbReference type="HAMAP" id="MF_00074">
    <property type="entry name" value="16SrRNA_methyltr_G"/>
    <property type="match status" value="1"/>
</dbReference>
<dbReference type="Proteomes" id="UP000731465">
    <property type="component" value="Unassembled WGS sequence"/>
</dbReference>
<evidence type="ECO:0000313" key="7">
    <source>
        <dbReference type="EMBL" id="MBW7570647.1"/>
    </source>
</evidence>
<dbReference type="CDD" id="cd02440">
    <property type="entry name" value="AdoMet_MTases"/>
    <property type="match status" value="1"/>
</dbReference>
<feature type="binding site" evidence="6">
    <location>
        <position position="153"/>
    </location>
    <ligand>
        <name>S-adenosyl-L-methionine</name>
        <dbReference type="ChEBI" id="CHEBI:59789"/>
    </ligand>
</feature>
<keyword evidence="2 6" id="KW-0698">rRNA processing</keyword>
<dbReference type="EC" id="2.1.1.170" evidence="6"/>
<dbReference type="RefSeq" id="WP_219937871.1">
    <property type="nucleotide sequence ID" value="NZ_JAGFNY010000024.1"/>
</dbReference>
<dbReference type="NCBIfam" id="TIGR00138">
    <property type="entry name" value="rsmG_gidB"/>
    <property type="match status" value="1"/>
</dbReference>
<comment type="caution">
    <text evidence="6">Lacks conserved residue(s) required for the propagation of feature annotation.</text>
</comment>
<evidence type="ECO:0000313" key="8">
    <source>
        <dbReference type="Proteomes" id="UP000731465"/>
    </source>
</evidence>
<dbReference type="Gene3D" id="3.40.50.150">
    <property type="entry name" value="Vaccinia Virus protein VP39"/>
    <property type="match status" value="1"/>
</dbReference>
<comment type="function">
    <text evidence="6">Specifically methylates the N7 position of guanine in position 527 of 16S rRNA.</text>
</comment>
<evidence type="ECO:0000256" key="3">
    <source>
        <dbReference type="ARBA" id="ARBA00022603"/>
    </source>
</evidence>
<comment type="subcellular location">
    <subcellularLocation>
        <location evidence="6">Cytoplasm</location>
    </subcellularLocation>
</comment>
<evidence type="ECO:0000256" key="2">
    <source>
        <dbReference type="ARBA" id="ARBA00022552"/>
    </source>
</evidence>
<dbReference type="SUPFAM" id="SSF53335">
    <property type="entry name" value="S-adenosyl-L-methionine-dependent methyltransferases"/>
    <property type="match status" value="1"/>
</dbReference>
<dbReference type="PANTHER" id="PTHR31760:SF0">
    <property type="entry name" value="S-ADENOSYL-L-METHIONINE-DEPENDENT METHYLTRANSFERASES SUPERFAMILY PROTEIN"/>
    <property type="match status" value="1"/>
</dbReference>
<dbReference type="PIRSF" id="PIRSF003078">
    <property type="entry name" value="GidB"/>
    <property type="match status" value="1"/>
</dbReference>
<evidence type="ECO:0000256" key="1">
    <source>
        <dbReference type="ARBA" id="ARBA00022490"/>
    </source>
</evidence>
<accession>A0ABS7DHT5</accession>
<feature type="binding site" evidence="6">
    <location>
        <begin position="138"/>
        <end position="139"/>
    </location>
    <ligand>
        <name>S-adenosyl-L-methionine</name>
        <dbReference type="ChEBI" id="CHEBI:59789"/>
    </ligand>
</feature>
<comment type="catalytic activity">
    <reaction evidence="6">
        <text>guanosine(527) in 16S rRNA + S-adenosyl-L-methionine = N(7)-methylguanosine(527) in 16S rRNA + S-adenosyl-L-homocysteine</text>
        <dbReference type="Rhea" id="RHEA:42732"/>
        <dbReference type="Rhea" id="RHEA-COMP:10209"/>
        <dbReference type="Rhea" id="RHEA-COMP:10210"/>
        <dbReference type="ChEBI" id="CHEBI:57856"/>
        <dbReference type="ChEBI" id="CHEBI:59789"/>
        <dbReference type="ChEBI" id="CHEBI:74269"/>
        <dbReference type="ChEBI" id="CHEBI:74480"/>
        <dbReference type="EC" id="2.1.1.170"/>
    </reaction>
</comment>